<sequence>MNNPIYGIYWTREGIEPGEHVYSHEIDWKLDSDYTEVRREFDGREDKYWPSALFSAEITNVTLVEEGRCPAYLDDVAAEGEQ</sequence>
<protein>
    <submittedName>
        <fullName evidence="1">Uncharacterized protein</fullName>
    </submittedName>
</protein>
<dbReference type="EMBL" id="AY129336">
    <property type="protein sequence ID" value="AAN08008.1"/>
    <property type="molecule type" value="Genomic_DNA"/>
</dbReference>
<reference evidence="1 2" key="1">
    <citation type="journal article" date="2003" name="Cell">
        <title>Origins of highly mosaic mycobacteriophage genomes.</title>
        <authorList>
            <person name="Pedulla M.L."/>
            <person name="Ford M.E."/>
            <person name="Houtz J.M."/>
            <person name="Karthikeyan T."/>
            <person name="Wadsworth C."/>
            <person name="Lewis J.A."/>
            <person name="Jacobs-Sera D."/>
            <person name="Falbo J."/>
            <person name="Gross J."/>
            <person name="Pannunzio N.R."/>
            <person name="Brucker W."/>
            <person name="Kumar V."/>
            <person name="Kandasamy J."/>
            <person name="Keenan L."/>
            <person name="Bardarov S."/>
            <person name="Kriakov J."/>
            <person name="Lawrence J.G."/>
            <person name="Jacobs W.R. Jr."/>
            <person name="Hendrix R.W."/>
            <person name="Hatfull G.F."/>
        </authorList>
    </citation>
    <scope>NUCLEOTIDE SEQUENCE</scope>
</reference>
<evidence type="ECO:0000313" key="2">
    <source>
        <dbReference type="Proteomes" id="UP000006819"/>
    </source>
</evidence>
<gene>
    <name evidence="1" type="primary">90</name>
    <name evidence="1" type="ORF">PBI_CHE9D_90</name>
</gene>
<dbReference type="OrthoDB" id="18943at10239"/>
<dbReference type="GeneID" id="2700941"/>
<accession>Q855M3</accession>
<dbReference type="RefSeq" id="NP_818063.1">
    <property type="nucleotide sequence ID" value="NC_004686.2"/>
</dbReference>
<name>Q855M3_9CAUD</name>
<dbReference type="Proteomes" id="UP000006819">
    <property type="component" value="Segment"/>
</dbReference>
<keyword evidence="2" id="KW-1185">Reference proteome</keyword>
<proteinExistence type="predicted"/>
<evidence type="ECO:0000313" key="1">
    <source>
        <dbReference type="EMBL" id="AAN08008.1"/>
    </source>
</evidence>
<dbReference type="KEGG" id="vg:2700941"/>
<organism evidence="1 2">
    <name type="scientific">Mycobacterium phage Che9d</name>
    <dbReference type="NCBI Taxonomy" id="2907834"/>
    <lineage>
        <taxon>Viruses</taxon>
        <taxon>Duplodnaviria</taxon>
        <taxon>Heunggongvirae</taxon>
        <taxon>Uroviricota</taxon>
        <taxon>Caudoviricetes</taxon>
        <taxon>Gracegardnervirinae</taxon>
        <taxon>Avanivirus</taxon>
        <taxon>Avanivirus Che9d</taxon>
    </lineage>
</organism>